<dbReference type="SUPFAM" id="SSF53098">
    <property type="entry name" value="Ribonuclease H-like"/>
    <property type="match status" value="1"/>
</dbReference>
<gene>
    <name evidence="3" type="ORF">LSAT_V11C700368820</name>
</gene>
<dbReference type="AlphaFoldDB" id="A0A9R1V395"/>
<evidence type="ECO:0000259" key="2">
    <source>
        <dbReference type="Pfam" id="PF04937"/>
    </source>
</evidence>
<reference evidence="3 4" key="1">
    <citation type="journal article" date="2017" name="Nat. Commun.">
        <title>Genome assembly with in vitro proximity ligation data and whole-genome triplication in lettuce.</title>
        <authorList>
            <person name="Reyes-Chin-Wo S."/>
            <person name="Wang Z."/>
            <person name="Yang X."/>
            <person name="Kozik A."/>
            <person name="Arikit S."/>
            <person name="Song C."/>
            <person name="Xia L."/>
            <person name="Froenicke L."/>
            <person name="Lavelle D.O."/>
            <person name="Truco M.J."/>
            <person name="Xia R."/>
            <person name="Zhu S."/>
            <person name="Xu C."/>
            <person name="Xu H."/>
            <person name="Xu X."/>
            <person name="Cox K."/>
            <person name="Korf I."/>
            <person name="Meyers B.C."/>
            <person name="Michelmore R.W."/>
        </authorList>
    </citation>
    <scope>NUCLEOTIDE SEQUENCE [LARGE SCALE GENOMIC DNA]</scope>
    <source>
        <strain evidence="4">cv. Salinas</strain>
        <tissue evidence="3">Seedlings</tissue>
    </source>
</reference>
<comment type="caution">
    <text evidence="3">The sequence shown here is derived from an EMBL/GenBank/DDBJ whole genome shotgun (WGS) entry which is preliminary data.</text>
</comment>
<evidence type="ECO:0000313" key="4">
    <source>
        <dbReference type="Proteomes" id="UP000235145"/>
    </source>
</evidence>
<keyword evidence="1" id="KW-1133">Transmembrane helix</keyword>
<sequence>MDRCLVFLSLISHCKFQIFENSIYRPCIGHPKSNSYSISAFYLQFLHLIFLFLIFYFPLQILYLIVKNGIWKKKNSECQPTHSDSENEGTHISEIQDQTTIHVDDEVQQTAPKTNVQKDPRKQLHEEVTYEEVPGNNKNSGGYIRCTCNHYKGKYTNSYTRIHVHCFRTPVGKKTEIKRCPVLVKSNPYCDILYNRVKEAEKNGVPARSLKNSLLSKKSASKRRIEDAFKMLKREEVDMKILRGLCAHRIPFNVIQAVKKAPKAYKPPSYKKARTLLLDQCAREVGKELDLVKDTWLTQGVTIISDGWSNVKSEPHINVISKNSIAIEEIGLRSVIQFVTDNAANCKADGREIQKVYKHIFWSICCVHSLKLIFKHIVNQFKWLSDTYNKGKDIVTFFLNNTHALSFFRDNSKLQLLKIAQTQFASDYILLKRLTKCREALVTTIVVNLWQEWVNKEDDHTRVLAIKVADTIKDEDFWDDISHILAVTKCIFYMVKFCDGEGPKMA</sequence>
<name>A0A9R1V395_LACSA</name>
<dbReference type="Pfam" id="PF04937">
    <property type="entry name" value="DUF659"/>
    <property type="match status" value="2"/>
</dbReference>
<dbReference type="Proteomes" id="UP000235145">
    <property type="component" value="Unassembled WGS sequence"/>
</dbReference>
<feature type="transmembrane region" description="Helical" evidence="1">
    <location>
        <begin position="40"/>
        <end position="66"/>
    </location>
</feature>
<accession>A0A9R1V395</accession>
<protein>
    <recommendedName>
        <fullName evidence="2">DUF659 domain-containing protein</fullName>
    </recommendedName>
</protein>
<evidence type="ECO:0000313" key="3">
    <source>
        <dbReference type="EMBL" id="KAJ0198508.1"/>
    </source>
</evidence>
<keyword evidence="1" id="KW-0812">Transmembrane</keyword>
<organism evidence="3 4">
    <name type="scientific">Lactuca sativa</name>
    <name type="common">Garden lettuce</name>
    <dbReference type="NCBI Taxonomy" id="4236"/>
    <lineage>
        <taxon>Eukaryota</taxon>
        <taxon>Viridiplantae</taxon>
        <taxon>Streptophyta</taxon>
        <taxon>Embryophyta</taxon>
        <taxon>Tracheophyta</taxon>
        <taxon>Spermatophyta</taxon>
        <taxon>Magnoliopsida</taxon>
        <taxon>eudicotyledons</taxon>
        <taxon>Gunneridae</taxon>
        <taxon>Pentapetalae</taxon>
        <taxon>asterids</taxon>
        <taxon>campanulids</taxon>
        <taxon>Asterales</taxon>
        <taxon>Asteraceae</taxon>
        <taxon>Cichorioideae</taxon>
        <taxon>Cichorieae</taxon>
        <taxon>Lactucinae</taxon>
        <taxon>Lactuca</taxon>
    </lineage>
</organism>
<dbReference type="PANTHER" id="PTHR32166:SF123">
    <property type="entry name" value="BED-TYPE DOMAIN-CONTAINING PROTEIN"/>
    <property type="match status" value="1"/>
</dbReference>
<dbReference type="PANTHER" id="PTHR32166">
    <property type="entry name" value="OSJNBA0013A04.12 PROTEIN"/>
    <property type="match status" value="1"/>
</dbReference>
<keyword evidence="4" id="KW-1185">Reference proteome</keyword>
<proteinExistence type="predicted"/>
<feature type="domain" description="DUF659" evidence="2">
    <location>
        <begin position="326"/>
        <end position="394"/>
    </location>
</feature>
<keyword evidence="1" id="KW-0472">Membrane</keyword>
<dbReference type="EMBL" id="NBSK02000007">
    <property type="protein sequence ID" value="KAJ0198508.1"/>
    <property type="molecule type" value="Genomic_DNA"/>
</dbReference>
<dbReference type="InterPro" id="IPR007021">
    <property type="entry name" value="DUF659"/>
</dbReference>
<dbReference type="InterPro" id="IPR012337">
    <property type="entry name" value="RNaseH-like_sf"/>
</dbReference>
<feature type="domain" description="DUF659" evidence="2">
    <location>
        <begin position="268"/>
        <end position="322"/>
    </location>
</feature>
<evidence type="ECO:0000256" key="1">
    <source>
        <dbReference type="SAM" id="Phobius"/>
    </source>
</evidence>